<organism evidence="7 8">
    <name type="scientific">Acidilutibacter cellobiosedens</name>
    <dbReference type="NCBI Taxonomy" id="2507161"/>
    <lineage>
        <taxon>Bacteria</taxon>
        <taxon>Bacillati</taxon>
        <taxon>Bacillota</taxon>
        <taxon>Tissierellia</taxon>
        <taxon>Tissierellales</taxon>
        <taxon>Acidilutibacteraceae</taxon>
        <taxon>Acidilutibacter</taxon>
    </lineage>
</organism>
<dbReference type="InterPro" id="IPR001020">
    <property type="entry name" value="PTS_HPr_His_P_site"/>
</dbReference>
<dbReference type="CDD" id="cd00367">
    <property type="entry name" value="PTS-HPr_like"/>
    <property type="match status" value="1"/>
</dbReference>
<dbReference type="PANTHER" id="PTHR33705:SF2">
    <property type="entry name" value="PHOSPHOCARRIER PROTEIN NPR"/>
    <property type="match status" value="1"/>
</dbReference>
<dbReference type="PROSITE" id="PS00589">
    <property type="entry name" value="PTS_HPR_SER"/>
    <property type="match status" value="1"/>
</dbReference>
<dbReference type="OrthoDB" id="9809047at2"/>
<dbReference type="Pfam" id="PF00381">
    <property type="entry name" value="PTS-HPr"/>
    <property type="match status" value="1"/>
</dbReference>
<sequence>MYKQELTLQNEAGLHARPASLFVRESAKYKSEILVEKDGKEYKAKSIMSILNMGAFKGDRITVKADGPDEREAVEGLAKLVNGKFGE</sequence>
<reference evidence="8" key="1">
    <citation type="submission" date="2019-01" db="EMBL/GenBank/DDBJ databases">
        <title>Draft genomes of a novel of Sporanaerobacter strains.</title>
        <authorList>
            <person name="Ma S."/>
        </authorList>
    </citation>
    <scope>NUCLEOTIDE SEQUENCE [LARGE SCALE GENOMIC DNA]</scope>
    <source>
        <strain evidence="8">NJN-17</strain>
    </source>
</reference>
<dbReference type="PANTHER" id="PTHR33705">
    <property type="entry name" value="PHOSPHOCARRIER PROTEIN HPR"/>
    <property type="match status" value="1"/>
</dbReference>
<protein>
    <recommendedName>
        <fullName evidence="3">Phosphocarrier protein HPr</fullName>
    </recommendedName>
</protein>
<dbReference type="Gene3D" id="3.30.1340.10">
    <property type="entry name" value="HPr-like"/>
    <property type="match status" value="1"/>
</dbReference>
<comment type="function">
    <text evidence="1">General (non sugar-specific) component of the phosphoenolpyruvate-dependent sugar phosphotransferase system (sugar PTS). This major carbohydrate active-transport system catalyzes the phosphorylation of incoming sugar substrates concomitantly with their translocation across the cell membrane. The phosphoryl group from phosphoenolpyruvate (PEP) is transferred to the phosphoryl carrier protein HPr by enzyme I. Phospho-HPr then transfers it to the PTS EIIA domain.</text>
</comment>
<feature type="domain" description="HPr" evidence="6">
    <location>
        <begin position="1"/>
        <end position="87"/>
    </location>
</feature>
<keyword evidence="8" id="KW-1185">Reference proteome</keyword>
<dbReference type="InterPro" id="IPR002114">
    <property type="entry name" value="PTS_HPr_Ser_P_site"/>
</dbReference>
<evidence type="ECO:0000256" key="4">
    <source>
        <dbReference type="ARBA" id="ARBA00022490"/>
    </source>
</evidence>
<evidence type="ECO:0000313" key="8">
    <source>
        <dbReference type="Proteomes" id="UP000287969"/>
    </source>
</evidence>
<dbReference type="PROSITE" id="PS51350">
    <property type="entry name" value="PTS_HPR_DOM"/>
    <property type="match status" value="1"/>
</dbReference>
<dbReference type="InterPro" id="IPR035895">
    <property type="entry name" value="HPr-like_sf"/>
</dbReference>
<dbReference type="SUPFAM" id="SSF55594">
    <property type="entry name" value="HPr-like"/>
    <property type="match status" value="1"/>
</dbReference>
<dbReference type="EMBL" id="CP035282">
    <property type="protein sequence ID" value="QAT60612.1"/>
    <property type="molecule type" value="Genomic_DNA"/>
</dbReference>
<dbReference type="Proteomes" id="UP000287969">
    <property type="component" value="Chromosome"/>
</dbReference>
<dbReference type="PROSITE" id="PS00369">
    <property type="entry name" value="PTS_HPR_HIS"/>
    <property type="match status" value="1"/>
</dbReference>
<dbReference type="AlphaFoldDB" id="A0A410Q9D2"/>
<dbReference type="GO" id="GO:0009401">
    <property type="term" value="P:phosphoenolpyruvate-dependent sugar phosphotransferase system"/>
    <property type="evidence" value="ECO:0007669"/>
    <property type="project" value="UniProtKB-KW"/>
</dbReference>
<name>A0A410Q9D2_9FIRM</name>
<keyword evidence="4" id="KW-0963">Cytoplasm</keyword>
<evidence type="ECO:0000256" key="2">
    <source>
        <dbReference type="ARBA" id="ARBA00004496"/>
    </source>
</evidence>
<evidence type="ECO:0000256" key="3">
    <source>
        <dbReference type="ARBA" id="ARBA00020422"/>
    </source>
</evidence>
<accession>A0A410Q9D2</accession>
<dbReference type="RefSeq" id="WP_071139563.1">
    <property type="nucleotide sequence ID" value="NZ_CP035282.1"/>
</dbReference>
<dbReference type="InterPro" id="IPR050399">
    <property type="entry name" value="HPr"/>
</dbReference>
<comment type="subcellular location">
    <subcellularLocation>
        <location evidence="2">Cytoplasm</location>
    </subcellularLocation>
</comment>
<dbReference type="GO" id="GO:0005737">
    <property type="term" value="C:cytoplasm"/>
    <property type="evidence" value="ECO:0007669"/>
    <property type="project" value="UniProtKB-SubCell"/>
</dbReference>
<evidence type="ECO:0000256" key="1">
    <source>
        <dbReference type="ARBA" id="ARBA00003681"/>
    </source>
</evidence>
<dbReference type="KEGG" id="spoa:EQM13_02995"/>
<evidence type="ECO:0000313" key="7">
    <source>
        <dbReference type="EMBL" id="QAT60612.1"/>
    </source>
</evidence>
<dbReference type="InterPro" id="IPR000032">
    <property type="entry name" value="HPr-like"/>
</dbReference>
<dbReference type="NCBIfam" id="TIGR01003">
    <property type="entry name" value="PTS_HPr_family"/>
    <property type="match status" value="1"/>
</dbReference>
<proteinExistence type="predicted"/>
<dbReference type="PRINTS" id="PR00107">
    <property type="entry name" value="PHOSPHOCPHPR"/>
</dbReference>
<keyword evidence="5" id="KW-0598">Phosphotransferase system</keyword>
<evidence type="ECO:0000256" key="5">
    <source>
        <dbReference type="ARBA" id="ARBA00022683"/>
    </source>
</evidence>
<evidence type="ECO:0000259" key="6">
    <source>
        <dbReference type="PROSITE" id="PS51350"/>
    </source>
</evidence>
<gene>
    <name evidence="7" type="ORF">EQM13_02995</name>
</gene>